<feature type="region of interest" description="Disordered" evidence="1">
    <location>
        <begin position="160"/>
        <end position="179"/>
    </location>
</feature>
<keyword evidence="3" id="KW-1185">Reference proteome</keyword>
<name>A0E1U4_PARTE</name>
<reference evidence="2 3" key="1">
    <citation type="journal article" date="2006" name="Nature">
        <title>Global trends of whole-genome duplications revealed by the ciliate Paramecium tetraurelia.</title>
        <authorList>
            <consortium name="Genoscope"/>
            <person name="Aury J.-M."/>
            <person name="Jaillon O."/>
            <person name="Duret L."/>
            <person name="Noel B."/>
            <person name="Jubin C."/>
            <person name="Porcel B.M."/>
            <person name="Segurens B."/>
            <person name="Daubin V."/>
            <person name="Anthouard V."/>
            <person name="Aiach N."/>
            <person name="Arnaiz O."/>
            <person name="Billaut A."/>
            <person name="Beisson J."/>
            <person name="Blanc I."/>
            <person name="Bouhouche K."/>
            <person name="Camara F."/>
            <person name="Duharcourt S."/>
            <person name="Guigo R."/>
            <person name="Gogendeau D."/>
            <person name="Katinka M."/>
            <person name="Keller A.-M."/>
            <person name="Kissmehl R."/>
            <person name="Klotz C."/>
            <person name="Koll F."/>
            <person name="Le Moue A."/>
            <person name="Lepere C."/>
            <person name="Malinsky S."/>
            <person name="Nowacki M."/>
            <person name="Nowak J.K."/>
            <person name="Plattner H."/>
            <person name="Poulain J."/>
            <person name="Ruiz F."/>
            <person name="Serrano V."/>
            <person name="Zagulski M."/>
            <person name="Dessen P."/>
            <person name="Betermier M."/>
            <person name="Weissenbach J."/>
            <person name="Scarpelli C."/>
            <person name="Schachter V."/>
            <person name="Sperling L."/>
            <person name="Meyer E."/>
            <person name="Cohen J."/>
            <person name="Wincker P."/>
        </authorList>
    </citation>
    <scope>NUCLEOTIDE SEQUENCE [LARGE SCALE GENOMIC DNA]</scope>
    <source>
        <strain evidence="2 3">Stock d4-2</strain>
    </source>
</reference>
<dbReference type="KEGG" id="ptm:GSPATT00022432001"/>
<protein>
    <submittedName>
        <fullName evidence="2">Uncharacterized protein</fullName>
    </submittedName>
</protein>
<feature type="compositionally biased region" description="Basic and acidic residues" evidence="1">
    <location>
        <begin position="88"/>
        <end position="104"/>
    </location>
</feature>
<feature type="compositionally biased region" description="Basic residues" evidence="1">
    <location>
        <begin position="75"/>
        <end position="87"/>
    </location>
</feature>
<evidence type="ECO:0000256" key="1">
    <source>
        <dbReference type="SAM" id="MobiDB-lite"/>
    </source>
</evidence>
<sequence length="362" mass="43390">MPQFKKQSIQQLQNYNSRKKPLPKMDQADFLAKYDENFDDVFGDKPVTIDSHKGWKIRQEEEEDDENENDNERKTQKKKTQGKQRKQQSKEQKESQKDNKKTIYKEQQQSLDYKEFQVTIYYKDLNNMREFKETLEPKIQNEPKMSLPKFQKQRKRIANNHLSTLRSNSDGCDSVSNKDRESIQLNNKYNPNDIALPQTVIPKSEKKQDNKKTMLFTFGINSDDSNKDTNKKIINLFMSQNEKKDQNQQNMENKQSGLLMRLRKPQDIEQRETRILNSDQREKKREKRRQQKQSREKDEKIFTKSPSPEMKLIQYETQKRVKRSRKRVIEDLEMLNVDELSLNPNIVECKANLYLDYDPVYD</sequence>
<feature type="compositionally biased region" description="Basic and acidic residues" evidence="1">
    <location>
        <begin position="293"/>
        <end position="302"/>
    </location>
</feature>
<organism evidence="2 3">
    <name type="scientific">Paramecium tetraurelia</name>
    <dbReference type="NCBI Taxonomy" id="5888"/>
    <lineage>
        <taxon>Eukaryota</taxon>
        <taxon>Sar</taxon>
        <taxon>Alveolata</taxon>
        <taxon>Ciliophora</taxon>
        <taxon>Intramacronucleata</taxon>
        <taxon>Oligohymenophorea</taxon>
        <taxon>Peniculida</taxon>
        <taxon>Parameciidae</taxon>
        <taxon>Paramecium</taxon>
    </lineage>
</organism>
<accession>A0E1U4</accession>
<dbReference type="HOGENOM" id="CLU_043617_0_0_1"/>
<feature type="region of interest" description="Disordered" evidence="1">
    <location>
        <begin position="1"/>
        <end position="24"/>
    </location>
</feature>
<evidence type="ECO:0000313" key="2">
    <source>
        <dbReference type="EMBL" id="CAK89261.1"/>
    </source>
</evidence>
<feature type="compositionally biased region" description="Polar residues" evidence="1">
    <location>
        <begin position="160"/>
        <end position="175"/>
    </location>
</feature>
<dbReference type="EMBL" id="CT868654">
    <property type="protein sequence ID" value="CAK89261.1"/>
    <property type="molecule type" value="Genomic_DNA"/>
</dbReference>
<dbReference type="AlphaFoldDB" id="A0E1U4"/>
<feature type="compositionally biased region" description="Basic and acidic residues" evidence="1">
    <location>
        <begin position="264"/>
        <end position="283"/>
    </location>
</feature>
<feature type="compositionally biased region" description="Acidic residues" evidence="1">
    <location>
        <begin position="60"/>
        <end position="69"/>
    </location>
</feature>
<proteinExistence type="predicted"/>
<feature type="compositionally biased region" description="Basic and acidic residues" evidence="1">
    <location>
        <begin position="50"/>
        <end position="59"/>
    </location>
</feature>
<dbReference type="Proteomes" id="UP000000600">
    <property type="component" value="Unassembled WGS sequence"/>
</dbReference>
<dbReference type="OMA" id="QNYNSRK"/>
<feature type="region of interest" description="Disordered" evidence="1">
    <location>
        <begin position="255"/>
        <end position="303"/>
    </location>
</feature>
<feature type="region of interest" description="Disordered" evidence="1">
    <location>
        <begin position="40"/>
        <end position="108"/>
    </location>
</feature>
<dbReference type="InParanoid" id="A0E1U4"/>
<gene>
    <name evidence="2" type="ORF">GSPATT00022432001</name>
</gene>
<dbReference type="RefSeq" id="XP_001456658.1">
    <property type="nucleotide sequence ID" value="XM_001456621.1"/>
</dbReference>
<evidence type="ECO:0000313" key="3">
    <source>
        <dbReference type="Proteomes" id="UP000000600"/>
    </source>
</evidence>
<feature type="compositionally biased region" description="Polar residues" evidence="1">
    <location>
        <begin position="1"/>
        <end position="16"/>
    </location>
</feature>
<dbReference type="GeneID" id="5042468"/>